<dbReference type="AlphaFoldDB" id="A0A9D1V4R8"/>
<dbReference type="Gene3D" id="2.30.30.90">
    <property type="match status" value="1"/>
</dbReference>
<name>A0A9D1V4R8_9FIRM</name>
<dbReference type="InterPro" id="IPR008988">
    <property type="entry name" value="Transcriptional_repressor_C"/>
</dbReference>
<protein>
    <submittedName>
        <fullName evidence="3">Ferrous iron transport protein A</fullName>
    </submittedName>
</protein>
<dbReference type="Pfam" id="PF04023">
    <property type="entry name" value="FeoA"/>
    <property type="match status" value="1"/>
</dbReference>
<gene>
    <name evidence="3" type="ORF">H9865_07645</name>
</gene>
<reference evidence="3" key="2">
    <citation type="submission" date="2021-04" db="EMBL/GenBank/DDBJ databases">
        <authorList>
            <person name="Gilroy R."/>
        </authorList>
    </citation>
    <scope>NUCLEOTIDE SEQUENCE</scope>
    <source>
        <strain evidence="3">2239</strain>
    </source>
</reference>
<evidence type="ECO:0000313" key="3">
    <source>
        <dbReference type="EMBL" id="HIX05958.1"/>
    </source>
</evidence>
<evidence type="ECO:0000256" key="1">
    <source>
        <dbReference type="ARBA" id="ARBA00023004"/>
    </source>
</evidence>
<dbReference type="InterPro" id="IPR007167">
    <property type="entry name" value="Fe-transptr_FeoA-like"/>
</dbReference>
<reference evidence="3" key="1">
    <citation type="journal article" date="2021" name="PeerJ">
        <title>Extensive microbial diversity within the chicken gut microbiome revealed by metagenomics and culture.</title>
        <authorList>
            <person name="Gilroy R."/>
            <person name="Ravi A."/>
            <person name="Getino M."/>
            <person name="Pursley I."/>
            <person name="Horton D.L."/>
            <person name="Alikhan N.F."/>
            <person name="Baker D."/>
            <person name="Gharbi K."/>
            <person name="Hall N."/>
            <person name="Watson M."/>
            <person name="Adriaenssens E.M."/>
            <person name="Foster-Nyarko E."/>
            <person name="Jarju S."/>
            <person name="Secka A."/>
            <person name="Antonio M."/>
            <person name="Oren A."/>
            <person name="Chaudhuri R.R."/>
            <person name="La Ragione R."/>
            <person name="Hildebrand F."/>
            <person name="Pallen M.J."/>
        </authorList>
    </citation>
    <scope>NUCLEOTIDE SEQUENCE</scope>
    <source>
        <strain evidence="3">2239</strain>
    </source>
</reference>
<dbReference type="GO" id="GO:0046914">
    <property type="term" value="F:transition metal ion binding"/>
    <property type="evidence" value="ECO:0007669"/>
    <property type="project" value="InterPro"/>
</dbReference>
<evidence type="ECO:0000313" key="4">
    <source>
        <dbReference type="Proteomes" id="UP000824193"/>
    </source>
</evidence>
<evidence type="ECO:0000259" key="2">
    <source>
        <dbReference type="SMART" id="SM00899"/>
    </source>
</evidence>
<feature type="domain" description="Ferrous iron transporter FeoA-like" evidence="2">
    <location>
        <begin position="1"/>
        <end position="70"/>
    </location>
</feature>
<keyword evidence="1" id="KW-0408">Iron</keyword>
<dbReference type="Proteomes" id="UP000824193">
    <property type="component" value="Unassembled WGS sequence"/>
</dbReference>
<dbReference type="InterPro" id="IPR038157">
    <property type="entry name" value="FeoA_core_dom"/>
</dbReference>
<sequence>MTLNNADTGREYIIRAIDTDDEEMDAFLFSLGCFSGEPITVVSRLKGGCVVAIKDGRYTIDDQLAGAICV</sequence>
<dbReference type="SUPFAM" id="SSF50037">
    <property type="entry name" value="C-terminal domain of transcriptional repressors"/>
    <property type="match status" value="1"/>
</dbReference>
<accession>A0A9D1V4R8</accession>
<organism evidence="3 4">
    <name type="scientific">Candidatus Allofournierella pullicola</name>
    <dbReference type="NCBI Taxonomy" id="2838596"/>
    <lineage>
        <taxon>Bacteria</taxon>
        <taxon>Bacillati</taxon>
        <taxon>Bacillota</taxon>
        <taxon>Clostridia</taxon>
        <taxon>Eubacteriales</taxon>
        <taxon>Oscillospiraceae</taxon>
        <taxon>Allofournierella</taxon>
    </lineage>
</organism>
<dbReference type="EMBL" id="DXFW01000022">
    <property type="protein sequence ID" value="HIX05958.1"/>
    <property type="molecule type" value="Genomic_DNA"/>
</dbReference>
<comment type="caution">
    <text evidence="3">The sequence shown here is derived from an EMBL/GenBank/DDBJ whole genome shotgun (WGS) entry which is preliminary data.</text>
</comment>
<dbReference type="SMART" id="SM00899">
    <property type="entry name" value="FeoA"/>
    <property type="match status" value="1"/>
</dbReference>
<proteinExistence type="predicted"/>